<dbReference type="Pfam" id="PF08142">
    <property type="entry name" value="AARP2CN"/>
    <property type="match status" value="1"/>
</dbReference>
<feature type="compositionally biased region" description="Basic residues" evidence="5">
    <location>
        <begin position="49"/>
        <end position="63"/>
    </location>
</feature>
<dbReference type="InterPro" id="IPR039761">
    <property type="entry name" value="Bms1/Tsr1"/>
</dbReference>
<comment type="caution">
    <text evidence="7">The sequence shown here is derived from an EMBL/GenBank/DDBJ whole genome shotgun (WGS) entry which is preliminary data.</text>
</comment>
<evidence type="ECO:0000313" key="7">
    <source>
        <dbReference type="EMBL" id="KMZ57731.1"/>
    </source>
</evidence>
<evidence type="ECO:0000256" key="5">
    <source>
        <dbReference type="SAM" id="MobiDB-lite"/>
    </source>
</evidence>
<dbReference type="Proteomes" id="UP000036987">
    <property type="component" value="Unassembled WGS sequence"/>
</dbReference>
<organism evidence="7 8">
    <name type="scientific">Zostera marina</name>
    <name type="common">Eelgrass</name>
    <dbReference type="NCBI Taxonomy" id="29655"/>
    <lineage>
        <taxon>Eukaryota</taxon>
        <taxon>Viridiplantae</taxon>
        <taxon>Streptophyta</taxon>
        <taxon>Embryophyta</taxon>
        <taxon>Tracheophyta</taxon>
        <taxon>Spermatophyta</taxon>
        <taxon>Magnoliopsida</taxon>
        <taxon>Liliopsida</taxon>
        <taxon>Zosteraceae</taxon>
        <taxon>Zostera</taxon>
    </lineage>
</organism>
<proteinExistence type="inferred from homology"/>
<dbReference type="InterPro" id="IPR012948">
    <property type="entry name" value="AARP2CN"/>
</dbReference>
<sequence>MGKSVQVHKSHKTRFSSKASRNVHRTSQTDKARISKDHKNHVGGNRASRIQHKKMVRDKKRASLLKEKKASSGTSSAPRVIVLFGITDKTNSTLLTDDILKLLAPAGSQITSNTVSSSDHKIRTTILVAPHGDLASCMEMFKLADYIAFVASGISLRESSDSGSAIDSFGSQCLSIMRTIGFPNTAVLIRDLPVEIKKRQDMKKKCISLFASELPKDCKFYPADTNEDILKFIWVFKEQHALIPHWRQQRPYLMADEVSIEHDCNDIGQCSLLLSGYVRAHCFSANQLIHVSGAGDFQLSKIDVLNDPFPVNTQRRNSDMMESEDFRGPVVLHSVFPDSLKVDPLIVENVPDPLAGEQTWPTEMEMEEAEKTNKEKKLRKKVLPRGTSDYQACWIVDNSDTEEESLNDDDGMIVDDGEGEYLDQEQSDHSDADEAEDNAAETETDELMGDDENLSNEQIEAEIQRIKNAHSEDGEFPDEIDTPLDVPAQKRFAKYRGLKSFRTSPWDPKELLPIDYGKIFALDNPSRTQKLAHAKIEEIDNEKSDDSVSVASYVRLHIKGVSIEAASRISSMSKRLPIVASGLMQHESKMSVLNFSIKKHDSYDAPVKSKEQLIFHIGFRQVIASPIFSSDNLNSDKHKLERFLHPGCYSVASIYSPISFSPMPLVVLKSNQGNSLVATGLLRSVNPDRIILKRIILTGYPQRVSKLKAVVRFMFHNPDDVRWFKPVDLWTKCGRHGRIKEPVGTHGSMKGIFDGVVQQHDVVCMSLYKRVYPKWLENLYNLQ</sequence>
<accession>A0A0K9NLV8</accession>
<comment type="similarity">
    <text evidence="4">Belongs to the TRAFAC class translation factor GTPase superfamily. Bms1-like GTPase family. TSR1 subfamily.</text>
</comment>
<name>A0A0K9NLV8_ZOSMR</name>
<dbReference type="GO" id="GO:0034511">
    <property type="term" value="F:U3 snoRNA binding"/>
    <property type="evidence" value="ECO:0000318"/>
    <property type="project" value="GO_Central"/>
</dbReference>
<dbReference type="GO" id="GO:0000479">
    <property type="term" value="P:endonucleolytic cleavage of tricistronic rRNA transcript (SSU-rRNA, 5.8S rRNA, LSU-rRNA)"/>
    <property type="evidence" value="ECO:0000318"/>
    <property type="project" value="GO_Central"/>
</dbReference>
<keyword evidence="2" id="KW-0690">Ribosome biogenesis</keyword>
<evidence type="ECO:0000256" key="4">
    <source>
        <dbReference type="ARBA" id="ARBA00038288"/>
    </source>
</evidence>
<comment type="subcellular location">
    <subcellularLocation>
        <location evidence="1">Nucleus</location>
        <location evidence="1">Nucleolus</location>
    </subcellularLocation>
</comment>
<evidence type="ECO:0000256" key="2">
    <source>
        <dbReference type="ARBA" id="ARBA00022517"/>
    </source>
</evidence>
<evidence type="ECO:0000256" key="3">
    <source>
        <dbReference type="ARBA" id="ARBA00023242"/>
    </source>
</evidence>
<dbReference type="GO" id="GO:0005525">
    <property type="term" value="F:GTP binding"/>
    <property type="evidence" value="ECO:0000318"/>
    <property type="project" value="GO_Central"/>
</dbReference>
<evidence type="ECO:0000313" key="8">
    <source>
        <dbReference type="Proteomes" id="UP000036987"/>
    </source>
</evidence>
<dbReference type="SMART" id="SM00785">
    <property type="entry name" value="AARP2CN"/>
    <property type="match status" value="1"/>
</dbReference>
<feature type="compositionally biased region" description="Basic and acidic residues" evidence="5">
    <location>
        <begin position="27"/>
        <end position="37"/>
    </location>
</feature>
<dbReference type="PANTHER" id="PTHR12858">
    <property type="entry name" value="RIBOSOME BIOGENESIS PROTEIN"/>
    <property type="match status" value="1"/>
</dbReference>
<keyword evidence="8" id="KW-1185">Reference proteome</keyword>
<dbReference type="InterPro" id="IPR007034">
    <property type="entry name" value="BMS1_TSR1_C"/>
</dbReference>
<dbReference type="GO" id="GO:0005730">
    <property type="term" value="C:nucleolus"/>
    <property type="evidence" value="ECO:0007669"/>
    <property type="project" value="UniProtKB-SubCell"/>
</dbReference>
<dbReference type="OMA" id="MNLPRFK"/>
<feature type="compositionally biased region" description="Acidic residues" evidence="5">
    <location>
        <begin position="433"/>
        <end position="453"/>
    </location>
</feature>
<dbReference type="EMBL" id="LFYR01002027">
    <property type="protein sequence ID" value="KMZ57731.1"/>
    <property type="molecule type" value="Genomic_DNA"/>
</dbReference>
<reference evidence="8" key="1">
    <citation type="journal article" date="2016" name="Nature">
        <title>The genome of the seagrass Zostera marina reveals angiosperm adaptation to the sea.</title>
        <authorList>
            <person name="Olsen J.L."/>
            <person name="Rouze P."/>
            <person name="Verhelst B."/>
            <person name="Lin Y.-C."/>
            <person name="Bayer T."/>
            <person name="Collen J."/>
            <person name="Dattolo E."/>
            <person name="De Paoli E."/>
            <person name="Dittami S."/>
            <person name="Maumus F."/>
            <person name="Michel G."/>
            <person name="Kersting A."/>
            <person name="Lauritano C."/>
            <person name="Lohaus R."/>
            <person name="Toepel M."/>
            <person name="Tonon T."/>
            <person name="Vanneste K."/>
            <person name="Amirebrahimi M."/>
            <person name="Brakel J."/>
            <person name="Bostroem C."/>
            <person name="Chovatia M."/>
            <person name="Grimwood J."/>
            <person name="Jenkins J.W."/>
            <person name="Jueterbock A."/>
            <person name="Mraz A."/>
            <person name="Stam W.T."/>
            <person name="Tice H."/>
            <person name="Bornberg-Bauer E."/>
            <person name="Green P.J."/>
            <person name="Pearson G.A."/>
            <person name="Procaccini G."/>
            <person name="Duarte C.M."/>
            <person name="Schmutz J."/>
            <person name="Reusch T.B.H."/>
            <person name="Van de Peer Y."/>
        </authorList>
    </citation>
    <scope>NUCLEOTIDE SEQUENCE [LARGE SCALE GENOMIC DNA]</scope>
    <source>
        <strain evidence="8">cv. Finnish</strain>
    </source>
</reference>
<dbReference type="AlphaFoldDB" id="A0A0K9NLV8"/>
<dbReference type="InterPro" id="IPR030387">
    <property type="entry name" value="G_Bms1/Tsr1_dom"/>
</dbReference>
<dbReference type="PANTHER" id="PTHR12858:SF1">
    <property type="entry name" value="PRE-RRNA-PROCESSING PROTEIN TSR1 HOMOLOG"/>
    <property type="match status" value="1"/>
</dbReference>
<evidence type="ECO:0000259" key="6">
    <source>
        <dbReference type="PROSITE" id="PS51714"/>
    </source>
</evidence>
<dbReference type="STRING" id="29655.A0A0K9NLV8"/>
<evidence type="ECO:0000256" key="1">
    <source>
        <dbReference type="ARBA" id="ARBA00004604"/>
    </source>
</evidence>
<protein>
    <submittedName>
        <fullName evidence="7">Pre-rRNA-processing protein TSR1-like protein</fullName>
    </submittedName>
</protein>
<feature type="region of interest" description="Disordered" evidence="5">
    <location>
        <begin position="421"/>
        <end position="453"/>
    </location>
</feature>
<feature type="domain" description="Bms1-type G" evidence="6">
    <location>
        <begin position="77"/>
        <end position="242"/>
    </location>
</feature>
<gene>
    <name evidence="7" type="ORF">ZOSMA_82G00430</name>
</gene>
<feature type="compositionally biased region" description="Basic residues" evidence="5">
    <location>
        <begin position="1"/>
        <end position="15"/>
    </location>
</feature>
<dbReference type="OrthoDB" id="119302at2759"/>
<feature type="region of interest" description="Disordered" evidence="5">
    <location>
        <begin position="1"/>
        <end position="71"/>
    </location>
</feature>
<keyword evidence="3" id="KW-0539">Nucleus</keyword>
<dbReference type="PROSITE" id="PS51714">
    <property type="entry name" value="G_BMS1"/>
    <property type="match status" value="1"/>
</dbReference>
<dbReference type="SMART" id="SM01362">
    <property type="entry name" value="DUF663"/>
    <property type="match status" value="1"/>
</dbReference>
<dbReference type="Pfam" id="PF04950">
    <property type="entry name" value="RIBIOP_C"/>
    <property type="match status" value="1"/>
</dbReference>
<dbReference type="GO" id="GO:0003924">
    <property type="term" value="F:GTPase activity"/>
    <property type="evidence" value="ECO:0000318"/>
    <property type="project" value="GO_Central"/>
</dbReference>
<dbReference type="GO" id="GO:0000462">
    <property type="term" value="P:maturation of SSU-rRNA from tricistronic rRNA transcript (SSU-rRNA, 5.8S rRNA, LSU-rRNA)"/>
    <property type="evidence" value="ECO:0000318"/>
    <property type="project" value="GO_Central"/>
</dbReference>